<reference evidence="1 2" key="1">
    <citation type="submission" date="2018-12" db="EMBL/GenBank/DDBJ databases">
        <title>Genome Sequence of Candidatus Viridilinea halotolerans isolated from saline sulfide-rich spring.</title>
        <authorList>
            <person name="Grouzdev D.S."/>
            <person name="Burganskaya E.I."/>
            <person name="Krutkina M.S."/>
            <person name="Sukhacheva M.V."/>
            <person name="Gorlenko V.M."/>
        </authorList>
    </citation>
    <scope>NUCLEOTIDE SEQUENCE [LARGE SCALE GENOMIC DNA]</scope>
    <source>
        <strain evidence="1">Chok-6</strain>
    </source>
</reference>
<proteinExistence type="predicted"/>
<dbReference type="EMBL" id="RSAS01000649">
    <property type="protein sequence ID" value="RRR69284.1"/>
    <property type="molecule type" value="Genomic_DNA"/>
</dbReference>
<evidence type="ECO:0000313" key="2">
    <source>
        <dbReference type="Proteomes" id="UP000280307"/>
    </source>
</evidence>
<accession>A0A426TV21</accession>
<feature type="non-terminal residue" evidence="1">
    <location>
        <position position="70"/>
    </location>
</feature>
<protein>
    <submittedName>
        <fullName evidence="1">Uncharacterized protein</fullName>
    </submittedName>
</protein>
<sequence length="70" mass="8400">MNDAPEPTLTQAEQLRQEFDARIGHLWDTEWSRRSEGDGFRWFRHAWRDTYRILRDHPPLADETLAAYAE</sequence>
<comment type="caution">
    <text evidence="1">The sequence shown here is derived from an EMBL/GenBank/DDBJ whole genome shotgun (WGS) entry which is preliminary data.</text>
</comment>
<organism evidence="1 2">
    <name type="scientific">Candidatus Viridilinea halotolerans</name>
    <dbReference type="NCBI Taxonomy" id="2491704"/>
    <lineage>
        <taxon>Bacteria</taxon>
        <taxon>Bacillati</taxon>
        <taxon>Chloroflexota</taxon>
        <taxon>Chloroflexia</taxon>
        <taxon>Chloroflexales</taxon>
        <taxon>Chloroflexineae</taxon>
        <taxon>Oscillochloridaceae</taxon>
        <taxon>Candidatus Viridilinea</taxon>
    </lineage>
</organism>
<evidence type="ECO:0000313" key="1">
    <source>
        <dbReference type="EMBL" id="RRR69284.1"/>
    </source>
</evidence>
<dbReference type="AlphaFoldDB" id="A0A426TV21"/>
<dbReference type="Proteomes" id="UP000280307">
    <property type="component" value="Unassembled WGS sequence"/>
</dbReference>
<gene>
    <name evidence="1" type="ORF">EI684_16135</name>
</gene>
<name>A0A426TV21_9CHLR</name>